<feature type="compositionally biased region" description="Polar residues" evidence="6">
    <location>
        <begin position="852"/>
        <end position="861"/>
    </location>
</feature>
<feature type="compositionally biased region" description="Polar residues" evidence="6">
    <location>
        <begin position="28"/>
        <end position="38"/>
    </location>
</feature>
<evidence type="ECO:0000256" key="1">
    <source>
        <dbReference type="ARBA" id="ARBA00004123"/>
    </source>
</evidence>
<evidence type="ECO:0000256" key="5">
    <source>
        <dbReference type="PROSITE-ProRule" id="PRU00176"/>
    </source>
</evidence>
<dbReference type="Pfam" id="PF00076">
    <property type="entry name" value="RRM_1"/>
    <property type="match status" value="1"/>
</dbReference>
<feature type="compositionally biased region" description="Polar residues" evidence="6">
    <location>
        <begin position="1052"/>
        <end position="1064"/>
    </location>
</feature>
<dbReference type="AlphaFoldDB" id="A0A2B7XTU1"/>
<feature type="compositionally biased region" description="Polar residues" evidence="6">
    <location>
        <begin position="799"/>
        <end position="810"/>
    </location>
</feature>
<keyword evidence="2" id="KW-0677">Repeat</keyword>
<dbReference type="GO" id="GO:0003729">
    <property type="term" value="F:mRNA binding"/>
    <property type="evidence" value="ECO:0007669"/>
    <property type="project" value="TreeGrafter"/>
</dbReference>
<proteinExistence type="predicted"/>
<feature type="compositionally biased region" description="Basic and acidic residues" evidence="6">
    <location>
        <begin position="244"/>
        <end position="253"/>
    </location>
</feature>
<dbReference type="InterPro" id="IPR035979">
    <property type="entry name" value="RBD_domain_sf"/>
</dbReference>
<comment type="caution">
    <text evidence="8">The sequence shown here is derived from an EMBL/GenBank/DDBJ whole genome shotgun (WGS) entry which is preliminary data.</text>
</comment>
<evidence type="ECO:0000256" key="3">
    <source>
        <dbReference type="ARBA" id="ARBA00022884"/>
    </source>
</evidence>
<dbReference type="STRING" id="1447875.A0A2B7XTU1"/>
<feature type="region of interest" description="Disordered" evidence="6">
    <location>
        <begin position="225"/>
        <end position="380"/>
    </location>
</feature>
<dbReference type="InterPro" id="IPR051945">
    <property type="entry name" value="RRM_MRD1_RNA_proc_ribogen"/>
</dbReference>
<dbReference type="Proteomes" id="UP000223968">
    <property type="component" value="Unassembled WGS sequence"/>
</dbReference>
<dbReference type="PANTHER" id="PTHR48039">
    <property type="entry name" value="RNA-BINDING MOTIF PROTEIN 14B"/>
    <property type="match status" value="1"/>
</dbReference>
<feature type="region of interest" description="Disordered" evidence="6">
    <location>
        <begin position="1050"/>
        <end position="1069"/>
    </location>
</feature>
<reference evidence="8 9" key="1">
    <citation type="submission" date="2017-10" db="EMBL/GenBank/DDBJ databases">
        <title>Comparative genomics in systemic dimorphic fungi from Ajellomycetaceae.</title>
        <authorList>
            <person name="Munoz J.F."/>
            <person name="Mcewen J.G."/>
            <person name="Clay O.K."/>
            <person name="Cuomo C.A."/>
        </authorList>
    </citation>
    <scope>NUCLEOTIDE SEQUENCE [LARGE SCALE GENOMIC DNA]</scope>
    <source>
        <strain evidence="8 9">UAMH5409</strain>
    </source>
</reference>
<evidence type="ECO:0000259" key="7">
    <source>
        <dbReference type="PROSITE" id="PS50102"/>
    </source>
</evidence>
<dbReference type="GO" id="GO:0005634">
    <property type="term" value="C:nucleus"/>
    <property type="evidence" value="ECO:0007669"/>
    <property type="project" value="UniProtKB-SubCell"/>
</dbReference>
<feature type="region of interest" description="Disordered" evidence="6">
    <location>
        <begin position="887"/>
        <end position="967"/>
    </location>
</feature>
<feature type="compositionally biased region" description="Polar residues" evidence="6">
    <location>
        <begin position="229"/>
        <end position="243"/>
    </location>
</feature>
<feature type="compositionally biased region" description="Polar residues" evidence="6">
    <location>
        <begin position="353"/>
        <end position="362"/>
    </location>
</feature>
<dbReference type="InterPro" id="IPR012677">
    <property type="entry name" value="Nucleotide-bd_a/b_plait_sf"/>
</dbReference>
<feature type="compositionally biased region" description="Polar residues" evidence="6">
    <location>
        <begin position="567"/>
        <end position="588"/>
    </location>
</feature>
<feature type="compositionally biased region" description="Pro residues" evidence="6">
    <location>
        <begin position="418"/>
        <end position="428"/>
    </location>
</feature>
<feature type="compositionally biased region" description="Polar residues" evidence="6">
    <location>
        <begin position="301"/>
        <end position="313"/>
    </location>
</feature>
<dbReference type="PANTHER" id="PTHR48039:SF5">
    <property type="entry name" value="RNA-BINDING PROTEIN 28"/>
    <property type="match status" value="1"/>
</dbReference>
<dbReference type="Gene3D" id="3.30.70.330">
    <property type="match status" value="1"/>
</dbReference>
<feature type="region of interest" description="Disordered" evidence="6">
    <location>
        <begin position="400"/>
        <end position="440"/>
    </location>
</feature>
<feature type="compositionally biased region" description="Basic and acidic residues" evidence="6">
    <location>
        <begin position="1008"/>
        <end position="1027"/>
    </location>
</feature>
<feature type="compositionally biased region" description="Basic and acidic residues" evidence="6">
    <location>
        <begin position="623"/>
        <end position="635"/>
    </location>
</feature>
<feature type="compositionally biased region" description="Acidic residues" evidence="6">
    <location>
        <begin position="828"/>
        <end position="837"/>
    </location>
</feature>
<feature type="compositionally biased region" description="Basic and acidic residues" evidence="6">
    <location>
        <begin position="816"/>
        <end position="827"/>
    </location>
</feature>
<feature type="region of interest" description="Disordered" evidence="6">
    <location>
        <begin position="1077"/>
        <end position="1102"/>
    </location>
</feature>
<sequence>MLKPFRIRDLLNPAAEEEFERAELPPHNGQSSPTSFTGPSLGDDSMMTYKTYVDHSTEGNTVWPYRTYDTQSTLSKNTIESIGDGSSQIAKDESGKSGLYNRHRTSGARSMNLAKGGDGIVRVSAEEYDETIAIHPQAKLSYLDEDDGDIITVGSSFELTQRLSEPASSTAAYVTSDSNSDKELQSPMHIFDINRSKSVLDIWRGFEKRTSLGFRPLDISIPSYPDPSVQESVTSDVAQPQSLSEKRDDDPRYRWFQLTNPPQVPLSTRKQSDNLPAFTGPPKSVSPFSKTGDILPCDNSIVPQQTSSSNSITEEGKRQAREAGSQLRRARSAMTETRKSTTSIPLTADNPWATFSTLPSSFKTHDSSQKESENCDSPVEENQPLLASFEAELSKLMEGKPVTESPDEETRGQNTPEANPPHPPPRSNPQPESEPSNQSIPRHSEMLAQTMQALLGGIGHLTSELRSKFPDVERRLSNAHHQIPSTVEQTIHNTISAIGGHVQCLANVMQDTATSSRASTERSREAEFLAADQVANGLRNLANDIGDMGRTLFSAFEAPSRDDRTTQEQSSGVPSPVNQNTRDNSTAEQFAPGPIVSVNSVNSESVPEDSGSVAVCPSEISQESEKQTVTREERQSSGYDQNTVLFIGNLSIDATEKDVQEAFASKGFLGKVYLPKDAATGRHPGFCYIDFPCHFAASGALQALTSDTIHHQAINLEFSHSPIVDSTDDSTQEQHISPTRPSPFSGLEMSESQQTSRPLLHATKPQRASFYRYLPLPGPGDASSSNTTSTGIRRAKSLGSLSRSLVNGSPRSRVHAMSDIKERPEDQEKPDDEDNDSLYDSSIKAEKRRPLSLSSAATAGNTMGRDDVEPGFSSRYPSLVPDAYGHDRWPQPFATGDQGLHPFPSPTLQTERFPTVSQVEAHTAAAQQSHGGGLLRPRKSPSPLHEAPAPENSAYMPSQLGGTELPGSWPPETDPFHPYVPGGLHRSNTTIVSDSAARLAGPFVPHTERHERHEHSGLRRSATECQHRRPQGGSFGRHRRTFRERLAPYNTHMRSGPSTETLSNIPGGFPVELPPVPPKPTHKLPENQPGMREQHPANEHQPPRDNLAQYHIDRCVSHLELLGYGYSSSQPVHNLRVYAEASNGNLEEAIEMIEEERKAYEQQYPRW</sequence>
<evidence type="ECO:0000256" key="4">
    <source>
        <dbReference type="ARBA" id="ARBA00023242"/>
    </source>
</evidence>
<dbReference type="InterPro" id="IPR000504">
    <property type="entry name" value="RRM_dom"/>
</dbReference>
<comment type="subcellular location">
    <subcellularLocation>
        <location evidence="1">Nucleus</location>
    </subcellularLocation>
</comment>
<feature type="region of interest" description="Disordered" evidence="6">
    <location>
        <begin position="1008"/>
        <end position="1036"/>
    </location>
</feature>
<feature type="compositionally biased region" description="Polar residues" evidence="6">
    <location>
        <begin position="906"/>
        <end position="929"/>
    </location>
</feature>
<organism evidence="8 9">
    <name type="scientific">Helicocarpus griseus UAMH5409</name>
    <dbReference type="NCBI Taxonomy" id="1447875"/>
    <lineage>
        <taxon>Eukaryota</taxon>
        <taxon>Fungi</taxon>
        <taxon>Dikarya</taxon>
        <taxon>Ascomycota</taxon>
        <taxon>Pezizomycotina</taxon>
        <taxon>Eurotiomycetes</taxon>
        <taxon>Eurotiomycetidae</taxon>
        <taxon>Onygenales</taxon>
        <taxon>Ajellomycetaceae</taxon>
        <taxon>Helicocarpus</taxon>
    </lineage>
</organism>
<keyword evidence="3 5" id="KW-0694">RNA-binding</keyword>
<evidence type="ECO:0000256" key="6">
    <source>
        <dbReference type="SAM" id="MobiDB-lite"/>
    </source>
</evidence>
<dbReference type="EMBL" id="PDNB01000059">
    <property type="protein sequence ID" value="PGH12379.1"/>
    <property type="molecule type" value="Genomic_DNA"/>
</dbReference>
<feature type="compositionally biased region" description="Basic and acidic residues" evidence="6">
    <location>
        <begin position="363"/>
        <end position="373"/>
    </location>
</feature>
<feature type="compositionally biased region" description="Basic and acidic residues" evidence="6">
    <location>
        <begin position="1092"/>
        <end position="1102"/>
    </location>
</feature>
<feature type="domain" description="RRM" evidence="7">
    <location>
        <begin position="643"/>
        <end position="721"/>
    </location>
</feature>
<evidence type="ECO:0000313" key="9">
    <source>
        <dbReference type="Proteomes" id="UP000223968"/>
    </source>
</evidence>
<protein>
    <recommendedName>
        <fullName evidence="7">RRM domain-containing protein</fullName>
    </recommendedName>
</protein>
<keyword evidence="9" id="KW-1185">Reference proteome</keyword>
<feature type="region of interest" description="Disordered" evidence="6">
    <location>
        <begin position="82"/>
        <end position="104"/>
    </location>
</feature>
<name>A0A2B7XTU1_9EURO</name>
<evidence type="ECO:0000313" key="8">
    <source>
        <dbReference type="EMBL" id="PGH12379.1"/>
    </source>
</evidence>
<feature type="compositionally biased region" description="Low complexity" evidence="6">
    <location>
        <begin position="429"/>
        <end position="440"/>
    </location>
</feature>
<evidence type="ECO:0000256" key="2">
    <source>
        <dbReference type="ARBA" id="ARBA00022737"/>
    </source>
</evidence>
<accession>A0A2B7XTU1</accession>
<gene>
    <name evidence="8" type="ORF">AJ79_04327</name>
</gene>
<feature type="compositionally biased region" description="Low complexity" evidence="6">
    <location>
        <begin position="596"/>
        <end position="605"/>
    </location>
</feature>
<feature type="compositionally biased region" description="Polar residues" evidence="6">
    <location>
        <begin position="257"/>
        <end position="269"/>
    </location>
</feature>
<keyword evidence="4" id="KW-0539">Nucleus</keyword>
<dbReference type="OrthoDB" id="193499at2759"/>
<dbReference type="SMART" id="SM00360">
    <property type="entry name" value="RRM"/>
    <property type="match status" value="1"/>
</dbReference>
<feature type="region of interest" description="Disordered" evidence="6">
    <location>
        <begin position="558"/>
        <end position="637"/>
    </location>
</feature>
<feature type="compositionally biased region" description="Polar residues" evidence="6">
    <location>
        <begin position="782"/>
        <end position="791"/>
    </location>
</feature>
<dbReference type="PROSITE" id="PS50102">
    <property type="entry name" value="RRM"/>
    <property type="match status" value="1"/>
</dbReference>
<dbReference type="SUPFAM" id="SSF54928">
    <property type="entry name" value="RNA-binding domain, RBD"/>
    <property type="match status" value="1"/>
</dbReference>
<feature type="region of interest" description="Disordered" evidence="6">
    <location>
        <begin position="1"/>
        <end position="43"/>
    </location>
</feature>
<feature type="region of interest" description="Disordered" evidence="6">
    <location>
        <begin position="722"/>
        <end position="874"/>
    </location>
</feature>